<dbReference type="EMBL" id="GBXM01058690">
    <property type="protein sequence ID" value="JAH49887.1"/>
    <property type="molecule type" value="Transcribed_RNA"/>
</dbReference>
<sequence length="14" mass="1628">MPTHGQFPERLLSD</sequence>
<reference evidence="1" key="2">
    <citation type="journal article" date="2015" name="Fish Shellfish Immunol.">
        <title>Early steps in the European eel (Anguilla anguilla)-Vibrio vulnificus interaction in the gills: Role of the RtxA13 toxin.</title>
        <authorList>
            <person name="Callol A."/>
            <person name="Pajuelo D."/>
            <person name="Ebbesson L."/>
            <person name="Teles M."/>
            <person name="MacKenzie S."/>
            <person name="Amaro C."/>
        </authorList>
    </citation>
    <scope>NUCLEOTIDE SEQUENCE</scope>
</reference>
<proteinExistence type="predicted"/>
<dbReference type="EMBL" id="GBXM01059230">
    <property type="protein sequence ID" value="JAH49347.1"/>
    <property type="molecule type" value="Transcribed_RNA"/>
</dbReference>
<accession>A0A0E9T7G9</accession>
<name>A0A0E9T7G9_ANGAN</name>
<dbReference type="EMBL" id="GBXM01050964">
    <property type="protein sequence ID" value="JAH57613.1"/>
    <property type="molecule type" value="Transcribed_RNA"/>
</dbReference>
<protein>
    <submittedName>
        <fullName evidence="1">Uncharacterized protein</fullName>
    </submittedName>
</protein>
<reference evidence="1" key="1">
    <citation type="submission" date="2014-11" db="EMBL/GenBank/DDBJ databases">
        <authorList>
            <person name="Amaro Gonzalez C."/>
        </authorList>
    </citation>
    <scope>NUCLEOTIDE SEQUENCE</scope>
</reference>
<evidence type="ECO:0000313" key="1">
    <source>
        <dbReference type="EMBL" id="JAH49347.1"/>
    </source>
</evidence>
<organism evidence="1">
    <name type="scientific">Anguilla anguilla</name>
    <name type="common">European freshwater eel</name>
    <name type="synonym">Muraena anguilla</name>
    <dbReference type="NCBI Taxonomy" id="7936"/>
    <lineage>
        <taxon>Eukaryota</taxon>
        <taxon>Metazoa</taxon>
        <taxon>Chordata</taxon>
        <taxon>Craniata</taxon>
        <taxon>Vertebrata</taxon>
        <taxon>Euteleostomi</taxon>
        <taxon>Actinopterygii</taxon>
        <taxon>Neopterygii</taxon>
        <taxon>Teleostei</taxon>
        <taxon>Anguilliformes</taxon>
        <taxon>Anguillidae</taxon>
        <taxon>Anguilla</taxon>
    </lineage>
</organism>